<keyword evidence="1" id="KW-0853">WD repeat</keyword>
<name>X6N5W2_RETFI</name>
<dbReference type="EMBL" id="ASPP01011691">
    <property type="protein sequence ID" value="ETO21366.1"/>
    <property type="molecule type" value="Genomic_DNA"/>
</dbReference>
<organism evidence="4 5">
    <name type="scientific">Reticulomyxa filosa</name>
    <dbReference type="NCBI Taxonomy" id="46433"/>
    <lineage>
        <taxon>Eukaryota</taxon>
        <taxon>Sar</taxon>
        <taxon>Rhizaria</taxon>
        <taxon>Retaria</taxon>
        <taxon>Foraminifera</taxon>
        <taxon>Monothalamids</taxon>
        <taxon>Reticulomyxidae</taxon>
        <taxon>Reticulomyxa</taxon>
    </lineage>
</organism>
<keyword evidence="5" id="KW-1185">Reference proteome</keyword>
<dbReference type="PANTHER" id="PTHR22847">
    <property type="entry name" value="WD40 REPEAT PROTEIN"/>
    <property type="match status" value="1"/>
</dbReference>
<dbReference type="SUPFAM" id="SSF50978">
    <property type="entry name" value="WD40 repeat-like"/>
    <property type="match status" value="1"/>
</dbReference>
<dbReference type="Gene3D" id="2.130.10.10">
    <property type="entry name" value="YVTN repeat-like/Quinoprotein amine dehydrogenase"/>
    <property type="match status" value="1"/>
</dbReference>
<dbReference type="InterPro" id="IPR015943">
    <property type="entry name" value="WD40/YVTN_repeat-like_dom_sf"/>
</dbReference>
<dbReference type="Proteomes" id="UP000023152">
    <property type="component" value="Unassembled WGS sequence"/>
</dbReference>
<evidence type="ECO:0000256" key="2">
    <source>
        <dbReference type="ARBA" id="ARBA00022737"/>
    </source>
</evidence>
<gene>
    <name evidence="4" type="ORF">RFI_15838</name>
</gene>
<protein>
    <submittedName>
        <fullName evidence="4">Uncharacterized protein</fullName>
    </submittedName>
</protein>
<dbReference type="InterPro" id="IPR036322">
    <property type="entry name" value="WD40_repeat_dom_sf"/>
</dbReference>
<evidence type="ECO:0000313" key="5">
    <source>
        <dbReference type="Proteomes" id="UP000023152"/>
    </source>
</evidence>
<reference evidence="4 5" key="1">
    <citation type="journal article" date="2013" name="Curr. Biol.">
        <title>The Genome of the Foraminiferan Reticulomyxa filosa.</title>
        <authorList>
            <person name="Glockner G."/>
            <person name="Hulsmann N."/>
            <person name="Schleicher M."/>
            <person name="Noegel A.A."/>
            <person name="Eichinger L."/>
            <person name="Gallinger C."/>
            <person name="Pawlowski J."/>
            <person name="Sierra R."/>
            <person name="Euteneuer U."/>
            <person name="Pillet L."/>
            <person name="Moustafa A."/>
            <person name="Platzer M."/>
            <person name="Groth M."/>
            <person name="Szafranski K."/>
            <person name="Schliwa M."/>
        </authorList>
    </citation>
    <scope>NUCLEOTIDE SEQUENCE [LARGE SCALE GENOMIC DNA]</scope>
</reference>
<evidence type="ECO:0000313" key="4">
    <source>
        <dbReference type="EMBL" id="ETO21366.1"/>
    </source>
</evidence>
<evidence type="ECO:0000256" key="1">
    <source>
        <dbReference type="ARBA" id="ARBA00022574"/>
    </source>
</evidence>
<proteinExistence type="predicted"/>
<dbReference type="PANTHER" id="PTHR22847:SF637">
    <property type="entry name" value="WD REPEAT DOMAIN 5B"/>
    <property type="match status" value="1"/>
</dbReference>
<accession>X6N5W2</accession>
<comment type="caution">
    <text evidence="4">The sequence shown here is derived from an EMBL/GenBank/DDBJ whole genome shotgun (WGS) entry which is preliminary data.</text>
</comment>
<evidence type="ECO:0000256" key="3">
    <source>
        <dbReference type="SAM" id="MobiDB-lite"/>
    </source>
</evidence>
<feature type="region of interest" description="Disordered" evidence="3">
    <location>
        <begin position="11"/>
        <end position="32"/>
    </location>
</feature>
<dbReference type="AlphaFoldDB" id="X6N5W2"/>
<sequence length="278" mass="32344">MKLYIAINKQKRESRKQKNSNTLVKPRMKRAKKKSGQKLNLICLICGNVANNLVEIACPRHVDKERSLIVGRSENACSIQPHANCHYSKNQPLECLINELEVVCPQNFQQEEQTSKLNLGYNQLSPHFTLQDYLIDKMKYNYEMSIGRHLCSVPADLTIQLWDIETFSTLQTFKEHSGVIRCVDFSFRRENRDNSVVAVMNIIFPKKKFIHLVDMKVCSKEMEEDNGITCVQFLPSEKQQMVFCVTSFCLLQKTKQTKKKKDVFLHFLNNAFLDNQSW</sequence>
<keyword evidence="2" id="KW-0677">Repeat</keyword>